<dbReference type="AlphaFoldDB" id="A0A1G8T6A4"/>
<sequence length="131" mass="15413">MGMISRVWCGECGYSEHFRSGIGMRHGSLDRCISEFPYWERQKLESLREEKALSDYHFSFVLAQCQTCLNLMDKPFIEFQFQNGSREHSGMCCTYCESESVRLIHEDRLDAARCPYCKEKSLEQQLEGMWD</sequence>
<reference evidence="2" key="1">
    <citation type="submission" date="2016-10" db="EMBL/GenBank/DDBJ databases">
        <authorList>
            <person name="Varghese N."/>
            <person name="Submissions S."/>
        </authorList>
    </citation>
    <scope>NUCLEOTIDE SEQUENCE [LARGE SCALE GENOMIC DNA]</scope>
    <source>
        <strain evidence="2">DSM 4771</strain>
    </source>
</reference>
<dbReference type="RefSeq" id="WP_093193468.1">
    <property type="nucleotide sequence ID" value="NZ_FNEV01000004.1"/>
</dbReference>
<dbReference type="OrthoDB" id="2005617at2"/>
<gene>
    <name evidence="1" type="ORF">SAMN04490247_1731</name>
</gene>
<name>A0A1G8T6A4_9BACI</name>
<dbReference type="EMBL" id="FNEV01000004">
    <property type="protein sequence ID" value="SDJ37092.1"/>
    <property type="molecule type" value="Genomic_DNA"/>
</dbReference>
<protein>
    <submittedName>
        <fullName evidence="1">Uncharacterized protein</fullName>
    </submittedName>
</protein>
<organism evidence="1 2">
    <name type="scientific">Salimicrobium halophilum</name>
    <dbReference type="NCBI Taxonomy" id="86666"/>
    <lineage>
        <taxon>Bacteria</taxon>
        <taxon>Bacillati</taxon>
        <taxon>Bacillota</taxon>
        <taxon>Bacilli</taxon>
        <taxon>Bacillales</taxon>
        <taxon>Bacillaceae</taxon>
        <taxon>Salimicrobium</taxon>
    </lineage>
</organism>
<evidence type="ECO:0000313" key="2">
    <source>
        <dbReference type="Proteomes" id="UP000199225"/>
    </source>
</evidence>
<evidence type="ECO:0000313" key="1">
    <source>
        <dbReference type="EMBL" id="SDJ37092.1"/>
    </source>
</evidence>
<keyword evidence="2" id="KW-1185">Reference proteome</keyword>
<dbReference type="Proteomes" id="UP000199225">
    <property type="component" value="Unassembled WGS sequence"/>
</dbReference>
<proteinExistence type="predicted"/>
<accession>A0A1G8T6A4</accession>